<evidence type="ECO:0000313" key="4">
    <source>
        <dbReference type="Proteomes" id="UP000318571"/>
    </source>
</evidence>
<comment type="caution">
    <text evidence="3">The sequence shown here is derived from an EMBL/GenBank/DDBJ whole genome shotgun (WGS) entry which is preliminary data.</text>
</comment>
<dbReference type="OMA" id="CAVIYER"/>
<proteinExistence type="predicted"/>
<keyword evidence="2" id="KW-0732">Signal</keyword>
<feature type="signal peptide" evidence="2">
    <location>
        <begin position="1"/>
        <end position="20"/>
    </location>
</feature>
<sequence>MNKFLLSLCLLASVLIVVEGLLDGGIITIPAATAGLVGIKVAAGLIGLGVGKLASRRGSGSRRVKQHFRRSVQVEASFLAASIDDADDCAKKLICLLNTDAKDSLDSDESVIRGLFGSANELDVAKDSVEFDVAALVGRKTGAARCHKIYARCVFNREDLMNVLRAPENGVTV</sequence>
<gene>
    <name evidence="3" type="ORF">TCAL_14714</name>
</gene>
<protein>
    <submittedName>
        <fullName evidence="3">Uncharacterized protein</fullName>
    </submittedName>
</protein>
<reference evidence="3 4" key="1">
    <citation type="journal article" date="2018" name="Nat. Ecol. Evol.">
        <title>Genomic signatures of mitonuclear coevolution across populations of Tigriopus californicus.</title>
        <authorList>
            <person name="Barreto F.S."/>
            <person name="Watson E.T."/>
            <person name="Lima T.G."/>
            <person name="Willett C.S."/>
            <person name="Edmands S."/>
            <person name="Li W."/>
            <person name="Burton R.S."/>
        </authorList>
    </citation>
    <scope>NUCLEOTIDE SEQUENCE [LARGE SCALE GENOMIC DNA]</scope>
    <source>
        <strain evidence="3 4">San Diego</strain>
    </source>
</reference>
<dbReference type="Proteomes" id="UP000318571">
    <property type="component" value="Chromosome 5"/>
</dbReference>
<dbReference type="OrthoDB" id="6365491at2759"/>
<keyword evidence="1" id="KW-0472">Membrane</keyword>
<accession>A0A553PGU4</accession>
<evidence type="ECO:0000256" key="1">
    <source>
        <dbReference type="SAM" id="Phobius"/>
    </source>
</evidence>
<keyword evidence="1" id="KW-1133">Transmembrane helix</keyword>
<dbReference type="EMBL" id="VCGU01000004">
    <property type="protein sequence ID" value="TRY76903.1"/>
    <property type="molecule type" value="Genomic_DNA"/>
</dbReference>
<evidence type="ECO:0000313" key="3">
    <source>
        <dbReference type="EMBL" id="TRY76903.1"/>
    </source>
</evidence>
<feature type="chain" id="PRO_5021970371" evidence="2">
    <location>
        <begin position="21"/>
        <end position="173"/>
    </location>
</feature>
<keyword evidence="4" id="KW-1185">Reference proteome</keyword>
<organism evidence="3 4">
    <name type="scientific">Tigriopus californicus</name>
    <name type="common">Marine copepod</name>
    <dbReference type="NCBI Taxonomy" id="6832"/>
    <lineage>
        <taxon>Eukaryota</taxon>
        <taxon>Metazoa</taxon>
        <taxon>Ecdysozoa</taxon>
        <taxon>Arthropoda</taxon>
        <taxon>Crustacea</taxon>
        <taxon>Multicrustacea</taxon>
        <taxon>Hexanauplia</taxon>
        <taxon>Copepoda</taxon>
        <taxon>Harpacticoida</taxon>
        <taxon>Harpacticidae</taxon>
        <taxon>Tigriopus</taxon>
    </lineage>
</organism>
<feature type="transmembrane region" description="Helical" evidence="1">
    <location>
        <begin position="34"/>
        <end position="55"/>
    </location>
</feature>
<keyword evidence="1" id="KW-0812">Transmembrane</keyword>
<evidence type="ECO:0000256" key="2">
    <source>
        <dbReference type="SAM" id="SignalP"/>
    </source>
</evidence>
<dbReference type="AlphaFoldDB" id="A0A553PGU4"/>
<name>A0A553PGU4_TIGCA</name>